<proteinExistence type="inferred from homology"/>
<keyword evidence="1" id="KW-0653">Protein transport</keyword>
<dbReference type="OrthoDB" id="277011at2759"/>
<evidence type="ECO:0000313" key="4">
    <source>
        <dbReference type="EMBL" id="ORC84600.1"/>
    </source>
</evidence>
<accession>A0A1X0NKH2</accession>
<dbReference type="PANTHER" id="PTHR12210">
    <property type="entry name" value="DULLARD PROTEIN PHOSPHATASE"/>
    <property type="match status" value="1"/>
</dbReference>
<dbReference type="GO" id="GO:0005744">
    <property type="term" value="C:TIM23 mitochondrial import inner membrane translocase complex"/>
    <property type="evidence" value="ECO:0007669"/>
    <property type="project" value="UniProtKB-UniRule"/>
</dbReference>
<evidence type="ECO:0000256" key="2">
    <source>
        <dbReference type="SAM" id="MobiDB-lite"/>
    </source>
</evidence>
<feature type="region of interest" description="Disordered" evidence="2">
    <location>
        <begin position="64"/>
        <end position="104"/>
    </location>
</feature>
<evidence type="ECO:0000259" key="3">
    <source>
        <dbReference type="PROSITE" id="PS50969"/>
    </source>
</evidence>
<dbReference type="SUPFAM" id="SSF56784">
    <property type="entry name" value="HAD-like"/>
    <property type="match status" value="1"/>
</dbReference>
<dbReference type="Gene3D" id="3.40.50.1000">
    <property type="entry name" value="HAD superfamily/HAD-like"/>
    <property type="match status" value="1"/>
</dbReference>
<sequence>MSEYSPTERRILDTFYQNRPTSVIKSYWHSQLRSSRVPMDTLAASPYKDRGGSAAGIASSDSTSALASTQKTPSSAKSGGLTDISSRGLSSLTSSRTTSFTRTSSSLRRRLKDITGSGERSGVINHRERFGTLAKPLFQNYLLPQFEAHETCPTLTVVFDLDETLVCNRDMNLSAAILRPYCLHVLNALRHMKGLEVVLWTASTKETASPVVEQLSGSGPVFDEVIYRSDLWFTEPLHTKDLRLLGRDMDRLLIIDNAANCCKLNPQNALLAEDFHGLRREDDATLVNVYYIIERVLKRCQEGIAVKDAIRKLSTEGFLCSSIILELPEAWKKLPLREIAPLKVPPHGRFTRAHREPLGDPVMKYWTM</sequence>
<reference evidence="4 5" key="1">
    <citation type="submission" date="2017-03" db="EMBL/GenBank/DDBJ databases">
        <title>An alternative strategy for trypanosome survival in the mammalian bloodstream revealed through genome and transcriptome analysis of the ubiquitous bovine parasite Trypanosoma (Megatrypanum) theileri.</title>
        <authorList>
            <person name="Kelly S."/>
            <person name="Ivens A."/>
            <person name="Mott A."/>
            <person name="O'Neill E."/>
            <person name="Emms D."/>
            <person name="Macleod O."/>
            <person name="Voorheis P."/>
            <person name="Matthews J."/>
            <person name="Matthews K."/>
            <person name="Carrington M."/>
        </authorList>
    </citation>
    <scope>NUCLEOTIDE SEQUENCE [LARGE SCALE GENOMIC DNA]</scope>
    <source>
        <strain evidence="4">Edinburgh</strain>
    </source>
</reference>
<dbReference type="GeneID" id="39989847"/>
<dbReference type="Pfam" id="PF03031">
    <property type="entry name" value="NIF"/>
    <property type="match status" value="1"/>
</dbReference>
<keyword evidence="1" id="KW-0811">Translocation</keyword>
<dbReference type="CDD" id="cd07521">
    <property type="entry name" value="HAD_FCP1-like"/>
    <property type="match status" value="1"/>
</dbReference>
<dbReference type="FunFam" id="3.40.50.1000:FF:000159">
    <property type="entry name" value="TFIIF-stimulated CTD phosphatase"/>
    <property type="match status" value="1"/>
</dbReference>
<feature type="domain" description="FCP1 homology" evidence="3">
    <location>
        <begin position="150"/>
        <end position="296"/>
    </location>
</feature>
<dbReference type="VEuPathDB" id="TriTrypDB:TM35_000431680"/>
<dbReference type="InterPro" id="IPR036412">
    <property type="entry name" value="HAD-like_sf"/>
</dbReference>
<dbReference type="GO" id="GO:0015031">
    <property type="term" value="P:protein transport"/>
    <property type="evidence" value="ECO:0007669"/>
    <property type="project" value="UniProtKB-KW"/>
</dbReference>
<comment type="caution">
    <text evidence="4">The sequence shown here is derived from an EMBL/GenBank/DDBJ whole genome shotgun (WGS) entry which is preliminary data.</text>
</comment>
<dbReference type="PROSITE" id="PS50969">
    <property type="entry name" value="FCP1"/>
    <property type="match status" value="1"/>
</dbReference>
<comment type="function">
    <text evidence="1">Essential component of the TIM23 complex, a complex that mediates the translocation of transit peptide-containing proteins across the mitochondrial inner membrane.</text>
</comment>
<keyword evidence="1" id="KW-0809">Transit peptide</keyword>
<dbReference type="Proteomes" id="UP000192257">
    <property type="component" value="Unassembled WGS sequence"/>
</dbReference>
<dbReference type="SMART" id="SM00577">
    <property type="entry name" value="CPDc"/>
    <property type="match status" value="1"/>
</dbReference>
<protein>
    <recommendedName>
        <fullName evidence="1">Mitochondrial import inner membrane translocase subunit TIM50</fullName>
    </recommendedName>
</protein>
<dbReference type="RefSeq" id="XP_028878666.1">
    <property type="nucleotide sequence ID" value="XM_029030067.1"/>
</dbReference>
<keyword evidence="1" id="KW-0813">Transport</keyword>
<name>A0A1X0NKH2_9TRYP</name>
<dbReference type="EMBL" id="NBCO01000043">
    <property type="protein sequence ID" value="ORC84600.1"/>
    <property type="molecule type" value="Genomic_DNA"/>
</dbReference>
<keyword evidence="1" id="KW-0496">Mitochondrion</keyword>
<comment type="subcellular location">
    <subcellularLocation>
        <location evidence="1">Mitochondrion inner membrane</location>
        <topology evidence="1">Single-pass membrane protein</topology>
    </subcellularLocation>
</comment>
<feature type="compositionally biased region" description="Low complexity" evidence="2">
    <location>
        <begin position="85"/>
        <end position="104"/>
    </location>
</feature>
<dbReference type="AlphaFoldDB" id="A0A1X0NKH2"/>
<dbReference type="InterPro" id="IPR004274">
    <property type="entry name" value="FCP1_dom"/>
</dbReference>
<evidence type="ECO:0000256" key="1">
    <source>
        <dbReference type="RuleBase" id="RU365079"/>
    </source>
</evidence>
<comment type="subunit">
    <text evidence="1">Component of the TIM23 complex.</text>
</comment>
<dbReference type="InterPro" id="IPR050365">
    <property type="entry name" value="TIM50"/>
</dbReference>
<dbReference type="InterPro" id="IPR023214">
    <property type="entry name" value="HAD_sf"/>
</dbReference>
<gene>
    <name evidence="4" type="ORF">TM35_000431680</name>
</gene>
<organism evidence="4 5">
    <name type="scientific">Trypanosoma theileri</name>
    <dbReference type="NCBI Taxonomy" id="67003"/>
    <lineage>
        <taxon>Eukaryota</taxon>
        <taxon>Discoba</taxon>
        <taxon>Euglenozoa</taxon>
        <taxon>Kinetoplastea</taxon>
        <taxon>Metakinetoplastina</taxon>
        <taxon>Trypanosomatida</taxon>
        <taxon>Trypanosomatidae</taxon>
        <taxon>Trypanosoma</taxon>
    </lineage>
</organism>
<comment type="similarity">
    <text evidence="1">Belongs to the TIM50 family.</text>
</comment>
<evidence type="ECO:0000313" key="5">
    <source>
        <dbReference type="Proteomes" id="UP000192257"/>
    </source>
</evidence>
<keyword evidence="5" id="KW-1185">Reference proteome</keyword>
<dbReference type="STRING" id="67003.A0A1X0NKH2"/>